<dbReference type="InterPro" id="IPR051686">
    <property type="entry name" value="Lipoprotein_DolP"/>
</dbReference>
<protein>
    <submittedName>
        <fullName evidence="3">BON domain-containing protein</fullName>
    </submittedName>
</protein>
<name>A0ABW0QB27_9BURK</name>
<keyword evidence="1" id="KW-0732">Signal</keyword>
<dbReference type="EMBL" id="JBHSMX010000023">
    <property type="protein sequence ID" value="MFC5522104.1"/>
    <property type="molecule type" value="Genomic_DNA"/>
</dbReference>
<reference evidence="4" key="1">
    <citation type="journal article" date="2019" name="Int. J. Syst. Evol. Microbiol.">
        <title>The Global Catalogue of Microorganisms (GCM) 10K type strain sequencing project: providing services to taxonomists for standard genome sequencing and annotation.</title>
        <authorList>
            <consortium name="The Broad Institute Genomics Platform"/>
            <consortium name="The Broad Institute Genome Sequencing Center for Infectious Disease"/>
            <person name="Wu L."/>
            <person name="Ma J."/>
        </authorList>
    </citation>
    <scope>NUCLEOTIDE SEQUENCE [LARGE SCALE GENOMIC DNA]</scope>
    <source>
        <strain evidence="4">CGMCC 4.7277</strain>
    </source>
</reference>
<accession>A0ABW0QB27</accession>
<feature type="signal peptide" evidence="1">
    <location>
        <begin position="1"/>
        <end position="25"/>
    </location>
</feature>
<dbReference type="PROSITE" id="PS51257">
    <property type="entry name" value="PROKAR_LIPOPROTEIN"/>
    <property type="match status" value="1"/>
</dbReference>
<evidence type="ECO:0000313" key="4">
    <source>
        <dbReference type="Proteomes" id="UP001596084"/>
    </source>
</evidence>
<dbReference type="PANTHER" id="PTHR34606:SF15">
    <property type="entry name" value="BON DOMAIN-CONTAINING PROTEIN"/>
    <property type="match status" value="1"/>
</dbReference>
<dbReference type="InterPro" id="IPR014004">
    <property type="entry name" value="Transpt-assoc_nodulatn_dom_bac"/>
</dbReference>
<keyword evidence="4" id="KW-1185">Reference proteome</keyword>
<dbReference type="RefSeq" id="WP_068834178.1">
    <property type="nucleotide sequence ID" value="NZ_JBHSMX010000023.1"/>
</dbReference>
<feature type="chain" id="PRO_5046439125" evidence="1">
    <location>
        <begin position="26"/>
        <end position="220"/>
    </location>
</feature>
<feature type="domain" description="BON" evidence="2">
    <location>
        <begin position="53"/>
        <end position="120"/>
    </location>
</feature>
<sequence length="220" mass="23614">MKYVVMKRLTLAGCVVAALAGTLSACVPLVVGGAAAGTALVATDRRTSGAQLEDEGIELRAKNRIDSNLGTRVRVRVNSYNRQVLLTGEVPNLQDKQLVEQVVSRVENVVSVVNELAVLDSPSLMERSSDLLVTGRVKAMLVDARDLSSNAFKVVTERGTTYLMGRVTQREADRATEVVRATPGVQKVVRIFEIISEDELARMLPAPDKSQPATSKPAGG</sequence>
<dbReference type="PROSITE" id="PS50914">
    <property type="entry name" value="BON"/>
    <property type="match status" value="2"/>
</dbReference>
<feature type="domain" description="BON" evidence="2">
    <location>
        <begin position="129"/>
        <end position="196"/>
    </location>
</feature>
<dbReference type="InterPro" id="IPR007055">
    <property type="entry name" value="BON_dom"/>
</dbReference>
<dbReference type="Proteomes" id="UP001596084">
    <property type="component" value="Unassembled WGS sequence"/>
</dbReference>
<evidence type="ECO:0000259" key="2">
    <source>
        <dbReference type="PROSITE" id="PS50914"/>
    </source>
</evidence>
<comment type="caution">
    <text evidence="3">The sequence shown here is derived from an EMBL/GenBank/DDBJ whole genome shotgun (WGS) entry which is preliminary data.</text>
</comment>
<dbReference type="Pfam" id="PF04972">
    <property type="entry name" value="BON"/>
    <property type="match status" value="2"/>
</dbReference>
<evidence type="ECO:0000313" key="3">
    <source>
        <dbReference type="EMBL" id="MFC5522104.1"/>
    </source>
</evidence>
<organism evidence="3 4">
    <name type="scientific">Polaromonas jejuensis</name>
    <dbReference type="NCBI Taxonomy" id="457502"/>
    <lineage>
        <taxon>Bacteria</taxon>
        <taxon>Pseudomonadati</taxon>
        <taxon>Pseudomonadota</taxon>
        <taxon>Betaproteobacteria</taxon>
        <taxon>Burkholderiales</taxon>
        <taxon>Comamonadaceae</taxon>
        <taxon>Polaromonas</taxon>
    </lineage>
</organism>
<dbReference type="Gene3D" id="3.40.1520.20">
    <property type="match status" value="1"/>
</dbReference>
<gene>
    <name evidence="3" type="ORF">ACFPP7_14455</name>
</gene>
<proteinExistence type="predicted"/>
<dbReference type="PANTHER" id="PTHR34606">
    <property type="entry name" value="BON DOMAIN-CONTAINING PROTEIN"/>
    <property type="match status" value="1"/>
</dbReference>
<evidence type="ECO:0000256" key="1">
    <source>
        <dbReference type="SAM" id="SignalP"/>
    </source>
</evidence>
<dbReference type="SMART" id="SM00749">
    <property type="entry name" value="BON"/>
    <property type="match status" value="2"/>
</dbReference>